<dbReference type="SUPFAM" id="SSF57997">
    <property type="entry name" value="Tropomyosin"/>
    <property type="match status" value="1"/>
</dbReference>
<comment type="caution">
    <text evidence="3">The sequence shown here is derived from an EMBL/GenBank/DDBJ whole genome shotgun (WGS) entry which is preliminary data.</text>
</comment>
<name>A0A0F9BKR3_9ZZZZ</name>
<evidence type="ECO:0000256" key="2">
    <source>
        <dbReference type="SAM" id="Phobius"/>
    </source>
</evidence>
<accession>A0A0F9BKR3</accession>
<dbReference type="Gene3D" id="1.20.5.340">
    <property type="match status" value="1"/>
</dbReference>
<protein>
    <submittedName>
        <fullName evidence="3">Uncharacterized protein</fullName>
    </submittedName>
</protein>
<feature type="coiled-coil region" evidence="1">
    <location>
        <begin position="88"/>
        <end position="122"/>
    </location>
</feature>
<evidence type="ECO:0000256" key="1">
    <source>
        <dbReference type="SAM" id="Coils"/>
    </source>
</evidence>
<keyword evidence="2" id="KW-1133">Transmembrane helix</keyword>
<dbReference type="EMBL" id="LAZR01037331">
    <property type="protein sequence ID" value="KKL22489.1"/>
    <property type="molecule type" value="Genomic_DNA"/>
</dbReference>
<gene>
    <name evidence="3" type="ORF">LCGC14_2434940</name>
</gene>
<proteinExistence type="predicted"/>
<evidence type="ECO:0000313" key="3">
    <source>
        <dbReference type="EMBL" id="KKL22489.1"/>
    </source>
</evidence>
<feature type="transmembrane region" description="Helical" evidence="2">
    <location>
        <begin position="164"/>
        <end position="184"/>
    </location>
</feature>
<keyword evidence="2" id="KW-0472">Membrane</keyword>
<feature type="transmembrane region" description="Helical" evidence="2">
    <location>
        <begin position="131"/>
        <end position="152"/>
    </location>
</feature>
<organism evidence="3">
    <name type="scientific">marine sediment metagenome</name>
    <dbReference type="NCBI Taxonomy" id="412755"/>
    <lineage>
        <taxon>unclassified sequences</taxon>
        <taxon>metagenomes</taxon>
        <taxon>ecological metagenomes</taxon>
    </lineage>
</organism>
<sequence>QQQLIEIESRIQEVKETFENLNDRLNVKENLIEVNEKRIDDLKLNIETSNTEYFEREQRLGALTEKFKHMKADHEKLIKSKEAIESSTNDSRIILQKLKLELENQEKEIRDKESRIHRIEVLSAIYRASKFFGGILIGVGIFFIIWAVGVLSNIIDFGEINNSLMGLFLLIGASLAIISGIFHLEKS</sequence>
<reference evidence="3" key="1">
    <citation type="journal article" date="2015" name="Nature">
        <title>Complex archaea that bridge the gap between prokaryotes and eukaryotes.</title>
        <authorList>
            <person name="Spang A."/>
            <person name="Saw J.H."/>
            <person name="Jorgensen S.L."/>
            <person name="Zaremba-Niedzwiedzka K."/>
            <person name="Martijn J."/>
            <person name="Lind A.E."/>
            <person name="van Eijk R."/>
            <person name="Schleper C."/>
            <person name="Guy L."/>
            <person name="Ettema T.J."/>
        </authorList>
    </citation>
    <scope>NUCLEOTIDE SEQUENCE</scope>
</reference>
<feature type="non-terminal residue" evidence="3">
    <location>
        <position position="1"/>
    </location>
</feature>
<keyword evidence="2" id="KW-0812">Transmembrane</keyword>
<keyword evidence="1" id="KW-0175">Coiled coil</keyword>
<feature type="coiled-coil region" evidence="1">
    <location>
        <begin position="4"/>
        <end position="52"/>
    </location>
</feature>
<dbReference type="AlphaFoldDB" id="A0A0F9BKR3"/>